<gene>
    <name evidence="2" type="ORF">GCM10007414_21520</name>
</gene>
<dbReference type="EMBL" id="BMDY01000012">
    <property type="protein sequence ID" value="GGB07859.1"/>
    <property type="molecule type" value="Genomic_DNA"/>
</dbReference>
<evidence type="ECO:0000313" key="2">
    <source>
        <dbReference type="EMBL" id="GGB07859.1"/>
    </source>
</evidence>
<dbReference type="SUPFAM" id="SSF46548">
    <property type="entry name" value="alpha-helical ferredoxin"/>
    <property type="match status" value="1"/>
</dbReference>
<evidence type="ECO:0000259" key="1">
    <source>
        <dbReference type="Pfam" id="PF13183"/>
    </source>
</evidence>
<dbReference type="PANTHER" id="PTHR32479">
    <property type="entry name" value="GLYCOLATE OXIDASE IRON-SULFUR SUBUNIT"/>
    <property type="match status" value="1"/>
</dbReference>
<dbReference type="Pfam" id="PF13183">
    <property type="entry name" value="Fer4_8"/>
    <property type="match status" value="1"/>
</dbReference>
<keyword evidence="3" id="KW-1185">Reference proteome</keyword>
<comment type="caution">
    <text evidence="2">The sequence shown here is derived from an EMBL/GenBank/DDBJ whole genome shotgun (WGS) entry which is preliminary data.</text>
</comment>
<feature type="domain" description="4Fe-4S ferredoxin-type" evidence="1">
    <location>
        <begin position="34"/>
        <end position="111"/>
    </location>
</feature>
<proteinExistence type="predicted"/>
<dbReference type="Proteomes" id="UP000651977">
    <property type="component" value="Unassembled WGS sequence"/>
</dbReference>
<reference evidence="3" key="1">
    <citation type="journal article" date="2019" name="Int. J. Syst. Evol. Microbiol.">
        <title>The Global Catalogue of Microorganisms (GCM) 10K type strain sequencing project: providing services to taxonomists for standard genome sequencing and annotation.</title>
        <authorList>
            <consortium name="The Broad Institute Genomics Platform"/>
            <consortium name="The Broad Institute Genome Sequencing Center for Infectious Disease"/>
            <person name="Wu L."/>
            <person name="Ma J."/>
        </authorList>
    </citation>
    <scope>NUCLEOTIDE SEQUENCE [LARGE SCALE GENOMIC DNA]</scope>
    <source>
        <strain evidence="3">CGMCC 1.10131</strain>
    </source>
</reference>
<organism evidence="2 3">
    <name type="scientific">Agarivorans gilvus</name>
    <dbReference type="NCBI Taxonomy" id="680279"/>
    <lineage>
        <taxon>Bacteria</taxon>
        <taxon>Pseudomonadati</taxon>
        <taxon>Pseudomonadota</taxon>
        <taxon>Gammaproteobacteria</taxon>
        <taxon>Alteromonadales</taxon>
        <taxon>Alteromonadaceae</taxon>
        <taxon>Agarivorans</taxon>
    </lineage>
</organism>
<name>A0ABQ1I1T0_9ALTE</name>
<dbReference type="InterPro" id="IPR017896">
    <property type="entry name" value="4Fe4S_Fe-S-bd"/>
</dbReference>
<accession>A0ABQ1I1T0</accession>
<dbReference type="RefSeq" id="WP_055734192.1">
    <property type="nucleotide sequence ID" value="NZ_BMDY01000012.1"/>
</dbReference>
<evidence type="ECO:0000313" key="3">
    <source>
        <dbReference type="Proteomes" id="UP000651977"/>
    </source>
</evidence>
<dbReference type="PANTHER" id="PTHR32479:SF19">
    <property type="entry name" value="ANAEROBIC GLYCEROL-3-PHOSPHATE DEHYDROGENASE SUBUNIT C"/>
    <property type="match status" value="1"/>
</dbReference>
<protein>
    <recommendedName>
        <fullName evidence="1">4Fe-4S ferredoxin-type domain-containing protein</fullName>
    </recommendedName>
</protein>
<sequence length="458" mass="51162">MDTKLDWSAYSEQGMGDAYAGIPKHGGDFAKAVAVCINSGHCEREQRGVMCPSFRISQDPQQSPGGRVKLLKQWLNRDPKAEPDPQLQQALAQSMDSCVACKGCKRECESNLDIAQIKAEYLAQQAAMSRRDRLLAQLPYLLYRLPWLAKLIRLRNRWPLLARLVDKYLGISAQLTLPVPANKAFAPKRQVFAPYRHAQPEPPQSVVLWVDPFTALFKPQHASDALHVLRSAGYSVWVIHPQSRPDQILDSGRSLFSKGLIEPARQQAQQLLTVLAVHVHFKRPIIGLEPSALLMLREEFLSLGLGEAAEKTAQQALLFEEFLARESQKSDFHLDLRPGPFKQPLLIHGHCHQKAVGAMKSMRRVLRLVPELKFDFIESSCCGMAGTFGLESEHIEQARAMAEQGLMPSLRAQPNAEIVSNGFACSYQISQLSGRQPMHLANVLAGCLPAPKAKHRYY</sequence>